<dbReference type="OrthoDB" id="9808443at2"/>
<sequence>MTVGVSSTFLRIQRLARAQGRNVDELARLYLLEGMLTRIAASPLAGDFVLKGGVLLAAFALRRPTKDIDVEASGVRNDVTDVSARIHEIAAIDLDDGIIFDTGSIRAEAIREGDEYQGIRVRLEGGIGRYHSVVGLDVSFGDPIWPAPQQVEVPRILEAGGINPVKVLGCPLAMVIAEKTVTMMQRGEANTRWRDFADVIVISRNHTFTSGGVRSAMDAVAGHRTIELSAVAQALKGMAVIAQAKWGRWRGDQANADDLPASFADVIAPVGRFIDPLIQGIGSDMEWEPITGTWR</sequence>
<evidence type="ECO:0000313" key="2">
    <source>
        <dbReference type="Proteomes" id="UP000298218"/>
    </source>
</evidence>
<gene>
    <name evidence="1" type="ORF">E3T53_10155</name>
</gene>
<keyword evidence="1" id="KW-0808">Transferase</keyword>
<dbReference type="EMBL" id="SOHQ01000028">
    <property type="protein sequence ID" value="TFD78539.1"/>
    <property type="molecule type" value="Genomic_DNA"/>
</dbReference>
<protein>
    <submittedName>
        <fullName evidence="1">Nucleotidyl transferase AbiEii/AbiGii toxin family protein</fullName>
    </submittedName>
</protein>
<comment type="caution">
    <text evidence="1">The sequence shown here is derived from an EMBL/GenBank/DDBJ whole genome shotgun (WGS) entry which is preliminary data.</text>
</comment>
<reference evidence="1 2" key="1">
    <citation type="submission" date="2019-03" db="EMBL/GenBank/DDBJ databases">
        <title>Genomics of glacier-inhabiting Cryobacterium strains.</title>
        <authorList>
            <person name="Liu Q."/>
            <person name="Xin Y.-H."/>
        </authorList>
    </citation>
    <scope>NUCLEOTIDE SEQUENCE [LARGE SCALE GENOMIC DNA]</scope>
    <source>
        <strain evidence="1 2">CGMCC 1.4292</strain>
    </source>
</reference>
<dbReference type="Pfam" id="PF08843">
    <property type="entry name" value="AbiEii"/>
    <property type="match status" value="1"/>
</dbReference>
<keyword evidence="2" id="KW-1185">Reference proteome</keyword>
<dbReference type="RefSeq" id="WP_134174186.1">
    <property type="nucleotide sequence ID" value="NZ_SODI01000001.1"/>
</dbReference>
<dbReference type="InterPro" id="IPR014942">
    <property type="entry name" value="AbiEii"/>
</dbReference>
<dbReference type="Proteomes" id="UP000298218">
    <property type="component" value="Unassembled WGS sequence"/>
</dbReference>
<evidence type="ECO:0000313" key="1">
    <source>
        <dbReference type="EMBL" id="TFD78539.1"/>
    </source>
</evidence>
<dbReference type="GO" id="GO:0016740">
    <property type="term" value="F:transferase activity"/>
    <property type="evidence" value="ECO:0007669"/>
    <property type="project" value="UniProtKB-KW"/>
</dbReference>
<name>A0A4Y8KLV8_9MICO</name>
<accession>A0A4Y8KLV8</accession>
<dbReference type="AlphaFoldDB" id="A0A4Y8KLV8"/>
<organism evidence="1 2">
    <name type="scientific">Cryobacterium psychrophilum</name>
    <dbReference type="NCBI Taxonomy" id="41988"/>
    <lineage>
        <taxon>Bacteria</taxon>
        <taxon>Bacillati</taxon>
        <taxon>Actinomycetota</taxon>
        <taxon>Actinomycetes</taxon>
        <taxon>Micrococcales</taxon>
        <taxon>Microbacteriaceae</taxon>
        <taxon>Cryobacterium</taxon>
    </lineage>
</organism>
<proteinExistence type="predicted"/>